<dbReference type="AlphaFoldDB" id="A0A2N9G266"/>
<proteinExistence type="predicted"/>
<evidence type="ECO:0000313" key="4">
    <source>
        <dbReference type="EMBL" id="SPC93409.1"/>
    </source>
</evidence>
<protein>
    <recommendedName>
        <fullName evidence="5">Reverse transcriptase Ty1/copia-type domain-containing protein</fullName>
    </recommendedName>
</protein>
<dbReference type="PANTHER" id="PTHR37610">
    <property type="entry name" value="CCHC-TYPE DOMAIN-CONTAINING PROTEIN"/>
    <property type="match status" value="1"/>
</dbReference>
<dbReference type="SUPFAM" id="SSF56672">
    <property type="entry name" value="DNA/RNA polymerases"/>
    <property type="match status" value="1"/>
</dbReference>
<feature type="domain" description="Retrotransposon Copia-like N-terminal" evidence="3">
    <location>
        <begin position="72"/>
        <end position="119"/>
    </location>
</feature>
<organism evidence="4">
    <name type="scientific">Fagus sylvatica</name>
    <name type="common">Beechnut</name>
    <dbReference type="NCBI Taxonomy" id="28930"/>
    <lineage>
        <taxon>Eukaryota</taxon>
        <taxon>Viridiplantae</taxon>
        <taxon>Streptophyta</taxon>
        <taxon>Embryophyta</taxon>
        <taxon>Tracheophyta</taxon>
        <taxon>Spermatophyta</taxon>
        <taxon>Magnoliopsida</taxon>
        <taxon>eudicotyledons</taxon>
        <taxon>Gunneridae</taxon>
        <taxon>Pentapetalae</taxon>
        <taxon>rosids</taxon>
        <taxon>fabids</taxon>
        <taxon>Fagales</taxon>
        <taxon>Fagaceae</taxon>
        <taxon>Fagus</taxon>
    </lineage>
</organism>
<sequence>MDSQSIANSDEDLFHRSGPSLFKQDLVGSNEFLPDLTDSLQPSLFYLGRTNTATSASPHLCFMDPNHQLFIHHGDHPGVVLVSQLLTDTNYHTWSLSMVMALSAKNKLGFINGTITKPAASAKVELEQWIRCNDMIKSWLLNSISPDIYSSVIYSDLASEIWTDLKERFSQPKSRAHQVSSGDIVGSSSNLPFTPDQCQQLLSILSTVAQLSSMNQHAGSHSHFDQPFRPFSFFPNTFPLPIAYLPFPFDTPDVPHPTERSTPTTPSPPIECHPPAPVETPPNSSPASPRRSSRTIRPPAYLHDFYLGPALPTWPTPSSDSALVRSSGTSHPLYNFLSYDGLSPSHWAFTSSISLKMEPKSFLQAMKQPKWRNAMRAKIDALKANYTWTLTAFPPNKKPIGCKWVYKIKYNPDGSVERYKARLVAKGYNQQESLDYTETFAPVAKLVTVRVLFALAATHNWHLHQLDVNNAFLHGDLDEDVYMHLPPSFGRKGETQECKLNKSLYGLKQASHQWFAKFSSALLDAGYTQSKADYSLFVRSQGHDFTAALVYVDDIILTGNNLEQIKELKKFLGERFKLKDLGNLKYFLGIEVARSKNGIPYHNENMHLKFLMTLDF</sequence>
<dbReference type="InterPro" id="IPR043502">
    <property type="entry name" value="DNA/RNA_pol_sf"/>
</dbReference>
<accession>A0A2N9G266</accession>
<evidence type="ECO:0000256" key="1">
    <source>
        <dbReference type="SAM" id="MobiDB-lite"/>
    </source>
</evidence>
<evidence type="ECO:0000259" key="3">
    <source>
        <dbReference type="Pfam" id="PF14244"/>
    </source>
</evidence>
<dbReference type="PANTHER" id="PTHR37610:SF97">
    <property type="entry name" value="RETROTRANSPOSON GAG DOMAIN-CONTAINING PROTEIN"/>
    <property type="match status" value="1"/>
</dbReference>
<feature type="compositionally biased region" description="Pro residues" evidence="1">
    <location>
        <begin position="265"/>
        <end position="284"/>
    </location>
</feature>
<name>A0A2N9G266_FAGSY</name>
<feature type="compositionally biased region" description="Low complexity" evidence="1">
    <location>
        <begin position="285"/>
        <end position="294"/>
    </location>
</feature>
<dbReference type="InterPro" id="IPR013103">
    <property type="entry name" value="RVT_2"/>
</dbReference>
<dbReference type="Pfam" id="PF14244">
    <property type="entry name" value="Retrotran_gag_3"/>
    <property type="match status" value="1"/>
</dbReference>
<reference evidence="4" key="1">
    <citation type="submission" date="2018-02" db="EMBL/GenBank/DDBJ databases">
        <authorList>
            <person name="Cohen D.B."/>
            <person name="Kent A.D."/>
        </authorList>
    </citation>
    <scope>NUCLEOTIDE SEQUENCE</scope>
</reference>
<dbReference type="EMBL" id="OIVN01001390">
    <property type="protein sequence ID" value="SPC93409.1"/>
    <property type="molecule type" value="Genomic_DNA"/>
</dbReference>
<evidence type="ECO:0008006" key="5">
    <source>
        <dbReference type="Google" id="ProtNLM"/>
    </source>
</evidence>
<gene>
    <name evidence="4" type="ORF">FSB_LOCUS21291</name>
</gene>
<evidence type="ECO:0000259" key="2">
    <source>
        <dbReference type="Pfam" id="PF07727"/>
    </source>
</evidence>
<dbReference type="Pfam" id="PF07727">
    <property type="entry name" value="RVT_2"/>
    <property type="match status" value="1"/>
</dbReference>
<dbReference type="InterPro" id="IPR029472">
    <property type="entry name" value="Copia-like_N"/>
</dbReference>
<feature type="domain" description="Reverse transcriptase Ty1/copia-type" evidence="2">
    <location>
        <begin position="385"/>
        <end position="604"/>
    </location>
</feature>
<feature type="region of interest" description="Disordered" evidence="1">
    <location>
        <begin position="251"/>
        <end position="294"/>
    </location>
</feature>